<dbReference type="AlphaFoldDB" id="H2APB4"/>
<evidence type="ECO:0000256" key="4">
    <source>
        <dbReference type="ARBA" id="ARBA00022824"/>
    </source>
</evidence>
<gene>
    <name evidence="9" type="primary">KAFR0A07800</name>
    <name evidence="9" type="ORF">KAFR_0A07800</name>
</gene>
<dbReference type="HOGENOM" id="CLU_160806_3_1_1"/>
<evidence type="ECO:0000256" key="7">
    <source>
        <dbReference type="ARBA" id="ARBA00023136"/>
    </source>
</evidence>
<keyword evidence="5" id="KW-0735">Signal-anchor</keyword>
<evidence type="ECO:0000256" key="1">
    <source>
        <dbReference type="ARBA" id="ARBA00004643"/>
    </source>
</evidence>
<dbReference type="Pfam" id="PF10215">
    <property type="entry name" value="Ost4"/>
    <property type="match status" value="1"/>
</dbReference>
<dbReference type="SUPFAM" id="SSF103464">
    <property type="entry name" value="Oligosaccharyltransferase subunit ost4p"/>
    <property type="match status" value="1"/>
</dbReference>
<dbReference type="KEGG" id="kaf:KAFR_0A07800"/>
<reference evidence="9 10" key="1">
    <citation type="journal article" date="2011" name="Proc. Natl. Acad. Sci. U.S.A.">
        <title>Evolutionary erosion of yeast sex chromosomes by mating-type switching accidents.</title>
        <authorList>
            <person name="Gordon J.L."/>
            <person name="Armisen D."/>
            <person name="Proux-Wera E."/>
            <person name="Oheigeartaigh S.S."/>
            <person name="Byrne K.P."/>
            <person name="Wolfe K.H."/>
        </authorList>
    </citation>
    <scope>NUCLEOTIDE SEQUENCE [LARGE SCALE GENOMIC DNA]</scope>
    <source>
        <strain evidence="10">ATCC 22294 / BCRC 22015 / CBS 2517 / CECT 1963 / NBRC 1671 / NRRL Y-8276</strain>
    </source>
</reference>
<dbReference type="GO" id="GO:0005789">
    <property type="term" value="C:endoplasmic reticulum membrane"/>
    <property type="evidence" value="ECO:0007669"/>
    <property type="project" value="UniProtKB-SubCell"/>
</dbReference>
<evidence type="ECO:0000313" key="9">
    <source>
        <dbReference type="EMBL" id="CCF56214.1"/>
    </source>
</evidence>
<dbReference type="OrthoDB" id="2124077at2759"/>
<accession>H2APB4</accession>
<evidence type="ECO:0000256" key="6">
    <source>
        <dbReference type="ARBA" id="ARBA00022989"/>
    </source>
</evidence>
<evidence type="ECO:0000256" key="8">
    <source>
        <dbReference type="SAM" id="Phobius"/>
    </source>
</evidence>
<sequence length="33" mass="3598">MSDSQLNTLAITSGLIMMTLIVVYHTISSSNKK</sequence>
<name>H2APB4_KAZAF</name>
<protein>
    <recommendedName>
        <fullName evidence="11">Dolichyl-diphosphooligosaccharide--protein glycosyltransferase subunit OST4</fullName>
    </recommendedName>
</protein>
<dbReference type="RefSeq" id="XP_003955349.1">
    <property type="nucleotide sequence ID" value="XM_003955300.1"/>
</dbReference>
<dbReference type="InterPro" id="IPR018943">
    <property type="entry name" value="Oligosaccaryltransferase"/>
</dbReference>
<dbReference type="Proteomes" id="UP000005220">
    <property type="component" value="Chromosome 1"/>
</dbReference>
<comment type="subcellular location">
    <subcellularLocation>
        <location evidence="1">Endoplasmic reticulum membrane</location>
        <topology evidence="1">Single-pass type III membrane protein</topology>
    </subcellularLocation>
</comment>
<evidence type="ECO:0000256" key="2">
    <source>
        <dbReference type="ARBA" id="ARBA00007685"/>
    </source>
</evidence>
<dbReference type="GeneID" id="13886004"/>
<proteinExistence type="inferred from homology"/>
<evidence type="ECO:0000256" key="3">
    <source>
        <dbReference type="ARBA" id="ARBA00022692"/>
    </source>
</evidence>
<dbReference type="FunCoup" id="H2APB4">
    <property type="interactions" value="153"/>
</dbReference>
<organism evidence="9 10">
    <name type="scientific">Kazachstania africana (strain ATCC 22294 / BCRC 22015 / CBS 2517 / CECT 1963 / NBRC 1671 / NRRL Y-8276)</name>
    <name type="common">Yeast</name>
    <name type="synonym">Kluyveromyces africanus</name>
    <dbReference type="NCBI Taxonomy" id="1071382"/>
    <lineage>
        <taxon>Eukaryota</taxon>
        <taxon>Fungi</taxon>
        <taxon>Dikarya</taxon>
        <taxon>Ascomycota</taxon>
        <taxon>Saccharomycotina</taxon>
        <taxon>Saccharomycetes</taxon>
        <taxon>Saccharomycetales</taxon>
        <taxon>Saccharomycetaceae</taxon>
        <taxon>Kazachstania</taxon>
    </lineage>
</organism>
<keyword evidence="4" id="KW-0256">Endoplasmic reticulum</keyword>
<keyword evidence="7 8" id="KW-0472">Membrane</keyword>
<keyword evidence="10" id="KW-1185">Reference proteome</keyword>
<feature type="transmembrane region" description="Helical" evidence="8">
    <location>
        <begin position="6"/>
        <end position="27"/>
    </location>
</feature>
<dbReference type="EMBL" id="HE650821">
    <property type="protein sequence ID" value="CCF56214.1"/>
    <property type="molecule type" value="Genomic_DNA"/>
</dbReference>
<keyword evidence="6 8" id="KW-1133">Transmembrane helix</keyword>
<dbReference type="STRING" id="1071382.H2APB4"/>
<dbReference type="InParanoid" id="H2APB4"/>
<comment type="similarity">
    <text evidence="2">Belongs to the OST4 family.</text>
</comment>
<evidence type="ECO:0000313" key="10">
    <source>
        <dbReference type="Proteomes" id="UP000005220"/>
    </source>
</evidence>
<evidence type="ECO:0000256" key="5">
    <source>
        <dbReference type="ARBA" id="ARBA00022968"/>
    </source>
</evidence>
<dbReference type="InterPro" id="IPR036330">
    <property type="entry name" value="Ost4p_sf"/>
</dbReference>
<evidence type="ECO:0008006" key="11">
    <source>
        <dbReference type="Google" id="ProtNLM"/>
    </source>
</evidence>
<keyword evidence="3 8" id="KW-0812">Transmembrane</keyword>